<dbReference type="PANTHER" id="PTHR45669:SF7">
    <property type="entry name" value="F1N19.7"/>
    <property type="match status" value="1"/>
</dbReference>
<evidence type="ECO:0000256" key="1">
    <source>
        <dbReference type="SAM" id="MobiDB-lite"/>
    </source>
</evidence>
<evidence type="ECO:0000313" key="3">
    <source>
        <dbReference type="EMBL" id="KAK6935549.1"/>
    </source>
</evidence>
<dbReference type="Gene3D" id="3.40.30.10">
    <property type="entry name" value="Glutaredoxin"/>
    <property type="match status" value="1"/>
</dbReference>
<feature type="domain" description="Glutaredoxin" evidence="2">
    <location>
        <begin position="228"/>
        <end position="294"/>
    </location>
</feature>
<evidence type="ECO:0000313" key="4">
    <source>
        <dbReference type="Proteomes" id="UP001370490"/>
    </source>
</evidence>
<dbReference type="CDD" id="cd03031">
    <property type="entry name" value="GRX_GRX_like"/>
    <property type="match status" value="1"/>
</dbReference>
<sequence>MGCGSSKRVDARVDVYRPAPTSFAVFNVNAIEEPWRKLEDAAEQHSKKTSHVPDPILEKLNTIESDTPHSWSEVSKALENLKPTLHNNPATNPILTRQQEKPGILNPPPAQDGIKQRQSREQSKSFSIHTLEELDQKLSTPKPIKTVVELRKTESMRQPGPKRSDTDPASAPVSSEGFKSVKENMFIVRDRLEREREGKRASIDLMLSKRDPLSEYPEKCPPNGPNSVVLYTTSMRGIRRTYEDCDKVRSVLELQRIVFDERDVALHGEFLRELKELVGEHASVPRLFVKGRYVGGVEEVVELNESGKLGRILRRVGVERGIGRQGCEGCGGARFVPCLECGGSCKVIGEGGEKERCGKCNENGLVLCPACIDWVPISES</sequence>
<dbReference type="EMBL" id="JBAMMX010000008">
    <property type="protein sequence ID" value="KAK6935549.1"/>
    <property type="molecule type" value="Genomic_DNA"/>
</dbReference>
<gene>
    <name evidence="3" type="ORF">RJ641_035704</name>
</gene>
<proteinExistence type="predicted"/>
<name>A0AAN8ZCL5_9MAGN</name>
<dbReference type="PANTHER" id="PTHR45669">
    <property type="entry name" value="GLUTAREDOXIN DOMAIN-CONTAINING CYSTEINE-RICH PROTEIN CG12206-RELATED"/>
    <property type="match status" value="1"/>
</dbReference>
<feature type="region of interest" description="Disordered" evidence="1">
    <location>
        <begin position="99"/>
        <end position="175"/>
    </location>
</feature>
<organism evidence="3 4">
    <name type="scientific">Dillenia turbinata</name>
    <dbReference type="NCBI Taxonomy" id="194707"/>
    <lineage>
        <taxon>Eukaryota</taxon>
        <taxon>Viridiplantae</taxon>
        <taxon>Streptophyta</taxon>
        <taxon>Embryophyta</taxon>
        <taxon>Tracheophyta</taxon>
        <taxon>Spermatophyta</taxon>
        <taxon>Magnoliopsida</taxon>
        <taxon>eudicotyledons</taxon>
        <taxon>Gunneridae</taxon>
        <taxon>Pentapetalae</taxon>
        <taxon>Dilleniales</taxon>
        <taxon>Dilleniaceae</taxon>
        <taxon>Dillenia</taxon>
    </lineage>
</organism>
<dbReference type="PROSITE" id="PS51354">
    <property type="entry name" value="GLUTAREDOXIN_2"/>
    <property type="match status" value="1"/>
</dbReference>
<evidence type="ECO:0000259" key="2">
    <source>
        <dbReference type="Pfam" id="PF00462"/>
    </source>
</evidence>
<keyword evidence="4" id="KW-1185">Reference proteome</keyword>
<dbReference type="FunFam" id="3.40.30.10:FF:000273">
    <property type="entry name" value="Glutaredoxin family protein"/>
    <property type="match status" value="1"/>
</dbReference>
<dbReference type="Pfam" id="PF00462">
    <property type="entry name" value="Glutaredoxin"/>
    <property type="match status" value="1"/>
</dbReference>
<feature type="compositionally biased region" description="Basic and acidic residues" evidence="1">
    <location>
        <begin position="114"/>
        <end position="123"/>
    </location>
</feature>
<accession>A0AAN8ZCL5</accession>
<dbReference type="Proteomes" id="UP001370490">
    <property type="component" value="Unassembled WGS sequence"/>
</dbReference>
<dbReference type="InterPro" id="IPR002109">
    <property type="entry name" value="Glutaredoxin"/>
</dbReference>
<dbReference type="AlphaFoldDB" id="A0AAN8ZCL5"/>
<reference evidence="3 4" key="1">
    <citation type="submission" date="2023-12" db="EMBL/GenBank/DDBJ databases">
        <title>A high-quality genome assembly for Dillenia turbinata (Dilleniales).</title>
        <authorList>
            <person name="Chanderbali A."/>
        </authorList>
    </citation>
    <scope>NUCLEOTIDE SEQUENCE [LARGE SCALE GENOMIC DNA]</scope>
    <source>
        <strain evidence="3">LSX21</strain>
        <tissue evidence="3">Leaf</tissue>
    </source>
</reference>
<protein>
    <submittedName>
        <fullName evidence="3">Glutaredoxin</fullName>
    </submittedName>
</protein>
<dbReference type="SUPFAM" id="SSF52833">
    <property type="entry name" value="Thioredoxin-like"/>
    <property type="match status" value="1"/>
</dbReference>
<dbReference type="InterPro" id="IPR036249">
    <property type="entry name" value="Thioredoxin-like_sf"/>
</dbReference>
<comment type="caution">
    <text evidence="3">The sequence shown here is derived from an EMBL/GenBank/DDBJ whole genome shotgun (WGS) entry which is preliminary data.</text>
</comment>
<dbReference type="Pfam" id="PF23733">
    <property type="entry name" value="GRXCR1-2_C"/>
    <property type="match status" value="1"/>
</dbReference>